<name>A0AAD6IPL0_DREDA</name>
<proteinExistence type="predicted"/>
<evidence type="ECO:0000313" key="3">
    <source>
        <dbReference type="Proteomes" id="UP001221413"/>
    </source>
</evidence>
<dbReference type="AlphaFoldDB" id="A0AAD6IPL0"/>
<feature type="region of interest" description="Disordered" evidence="1">
    <location>
        <begin position="17"/>
        <end position="43"/>
    </location>
</feature>
<comment type="caution">
    <text evidence="2">The sequence shown here is derived from an EMBL/GenBank/DDBJ whole genome shotgun (WGS) entry which is preliminary data.</text>
</comment>
<gene>
    <name evidence="2" type="ORF">Dda_9387</name>
</gene>
<evidence type="ECO:0000256" key="1">
    <source>
        <dbReference type="SAM" id="MobiDB-lite"/>
    </source>
</evidence>
<protein>
    <submittedName>
        <fullName evidence="2">Uncharacterized protein</fullName>
    </submittedName>
</protein>
<evidence type="ECO:0000313" key="2">
    <source>
        <dbReference type="EMBL" id="KAJ6255928.1"/>
    </source>
</evidence>
<organism evidence="2 3">
    <name type="scientific">Drechslerella dactyloides</name>
    <name type="common">Nematode-trapping fungus</name>
    <name type="synonym">Arthrobotrys dactyloides</name>
    <dbReference type="NCBI Taxonomy" id="74499"/>
    <lineage>
        <taxon>Eukaryota</taxon>
        <taxon>Fungi</taxon>
        <taxon>Dikarya</taxon>
        <taxon>Ascomycota</taxon>
        <taxon>Pezizomycotina</taxon>
        <taxon>Orbiliomycetes</taxon>
        <taxon>Orbiliales</taxon>
        <taxon>Orbiliaceae</taxon>
        <taxon>Drechslerella</taxon>
    </lineage>
</organism>
<dbReference type="EMBL" id="JAQGDS010000017">
    <property type="protein sequence ID" value="KAJ6255928.1"/>
    <property type="molecule type" value="Genomic_DNA"/>
</dbReference>
<keyword evidence="3" id="KW-1185">Reference proteome</keyword>
<reference evidence="2" key="1">
    <citation type="submission" date="2023-01" db="EMBL/GenBank/DDBJ databases">
        <title>The chitinases involved in constricting ring structure development in the nematode-trapping fungus Drechslerella dactyloides.</title>
        <authorList>
            <person name="Wang R."/>
            <person name="Zhang L."/>
            <person name="Tang P."/>
            <person name="Li S."/>
            <person name="Liang L."/>
        </authorList>
    </citation>
    <scope>NUCLEOTIDE SEQUENCE</scope>
    <source>
        <strain evidence="2">YMF1.00031</strain>
    </source>
</reference>
<dbReference type="Proteomes" id="UP001221413">
    <property type="component" value="Unassembled WGS sequence"/>
</dbReference>
<accession>A0AAD6IPL0</accession>
<feature type="compositionally biased region" description="Basic residues" evidence="1">
    <location>
        <begin position="28"/>
        <end position="43"/>
    </location>
</feature>
<sequence>MGSISKVFSVFSTRRASISSDSAPMLKRERRRSLKLKSPKSTTKRPWYRQPYINSMDFMCPTCCESHCICDEVWV</sequence>